<feature type="compositionally biased region" description="Polar residues" evidence="2">
    <location>
        <begin position="8"/>
        <end position="35"/>
    </location>
</feature>
<organism evidence="4 5">
    <name type="scientific">Penicillium bovifimosum</name>
    <dbReference type="NCBI Taxonomy" id="126998"/>
    <lineage>
        <taxon>Eukaryota</taxon>
        <taxon>Fungi</taxon>
        <taxon>Dikarya</taxon>
        <taxon>Ascomycota</taxon>
        <taxon>Pezizomycotina</taxon>
        <taxon>Eurotiomycetes</taxon>
        <taxon>Eurotiomycetidae</taxon>
        <taxon>Eurotiales</taxon>
        <taxon>Aspergillaceae</taxon>
        <taxon>Penicillium</taxon>
    </lineage>
</organism>
<dbReference type="GO" id="GO:0005634">
    <property type="term" value="C:nucleus"/>
    <property type="evidence" value="ECO:0007669"/>
    <property type="project" value="UniProtKB-ARBA"/>
</dbReference>
<evidence type="ECO:0000256" key="1">
    <source>
        <dbReference type="ARBA" id="ARBA00007797"/>
    </source>
</evidence>
<dbReference type="AlphaFoldDB" id="A0A9W9GI46"/>
<comment type="similarity">
    <text evidence="1">Belongs to the CBF/MAK21 family.</text>
</comment>
<dbReference type="OrthoDB" id="10263597at2759"/>
<dbReference type="InterPro" id="IPR005612">
    <property type="entry name" value="CCAAT-binding_factor"/>
</dbReference>
<dbReference type="GeneID" id="81409996"/>
<reference evidence="4" key="1">
    <citation type="submission" date="2022-11" db="EMBL/GenBank/DDBJ databases">
        <authorList>
            <person name="Petersen C."/>
        </authorList>
    </citation>
    <scope>NUCLEOTIDE SEQUENCE</scope>
    <source>
        <strain evidence="4">IBT 22155</strain>
    </source>
</reference>
<keyword evidence="5" id="KW-1185">Reference proteome</keyword>
<accession>A0A9W9GI46</accession>
<dbReference type="RefSeq" id="XP_056517198.1">
    <property type="nucleotide sequence ID" value="XM_056670825.1"/>
</dbReference>
<reference evidence="4" key="2">
    <citation type="journal article" date="2023" name="IMA Fungus">
        <title>Comparative genomic study of the Penicillium genus elucidates a diverse pangenome and 15 lateral gene transfer events.</title>
        <authorList>
            <person name="Petersen C."/>
            <person name="Sorensen T."/>
            <person name="Nielsen M.R."/>
            <person name="Sondergaard T.E."/>
            <person name="Sorensen J.L."/>
            <person name="Fitzpatrick D.A."/>
            <person name="Frisvad J.C."/>
            <person name="Nielsen K.L."/>
        </authorList>
    </citation>
    <scope>NUCLEOTIDE SEQUENCE</scope>
    <source>
        <strain evidence="4">IBT 22155</strain>
    </source>
</reference>
<evidence type="ECO:0000313" key="5">
    <source>
        <dbReference type="Proteomes" id="UP001149079"/>
    </source>
</evidence>
<name>A0A9W9GI46_9EURO</name>
<evidence type="ECO:0000313" key="4">
    <source>
        <dbReference type="EMBL" id="KAJ5120694.1"/>
    </source>
</evidence>
<proteinExistence type="inferred from homology"/>
<comment type="caution">
    <text evidence="4">The sequence shown here is derived from an EMBL/GenBank/DDBJ whole genome shotgun (WGS) entry which is preliminary data.</text>
</comment>
<sequence length="94" mass="10293">MNPEVGYNPNTSLRLPDPNASTDGTDLASTRSKNKVNFQTPMALLLRCPQPTLLSRAHGDPPPRRLANVSKRLMMTSLQLPEKSALATLALMDH</sequence>
<protein>
    <recommendedName>
        <fullName evidence="3">CCAAT-binding factor domain-containing protein</fullName>
    </recommendedName>
</protein>
<feature type="region of interest" description="Disordered" evidence="2">
    <location>
        <begin position="1"/>
        <end position="35"/>
    </location>
</feature>
<feature type="domain" description="CCAAT-binding factor" evidence="3">
    <location>
        <begin position="34"/>
        <end position="93"/>
    </location>
</feature>
<gene>
    <name evidence="4" type="ORF">N7515_010082</name>
</gene>
<evidence type="ECO:0000256" key="2">
    <source>
        <dbReference type="SAM" id="MobiDB-lite"/>
    </source>
</evidence>
<dbReference type="EMBL" id="JAPQKL010000008">
    <property type="protein sequence ID" value="KAJ5120694.1"/>
    <property type="molecule type" value="Genomic_DNA"/>
</dbReference>
<dbReference type="Pfam" id="PF03914">
    <property type="entry name" value="CBF"/>
    <property type="match status" value="1"/>
</dbReference>
<dbReference type="Proteomes" id="UP001149079">
    <property type="component" value="Unassembled WGS sequence"/>
</dbReference>
<evidence type="ECO:0000259" key="3">
    <source>
        <dbReference type="Pfam" id="PF03914"/>
    </source>
</evidence>